<evidence type="ECO:0000256" key="5">
    <source>
        <dbReference type="ARBA" id="ARBA00022692"/>
    </source>
</evidence>
<dbReference type="PANTHER" id="PTHR30269">
    <property type="entry name" value="TRANSMEMBRANE PROTEIN YFCA"/>
    <property type="match status" value="1"/>
</dbReference>
<evidence type="ECO:0000256" key="3">
    <source>
        <dbReference type="ARBA" id="ARBA00022448"/>
    </source>
</evidence>
<organism evidence="9 10">
    <name type="scientific">Roseicella aerolata</name>
    <dbReference type="NCBI Taxonomy" id="2883479"/>
    <lineage>
        <taxon>Bacteria</taxon>
        <taxon>Pseudomonadati</taxon>
        <taxon>Pseudomonadota</taxon>
        <taxon>Alphaproteobacteria</taxon>
        <taxon>Acetobacterales</taxon>
        <taxon>Roseomonadaceae</taxon>
        <taxon>Roseicella</taxon>
    </lineage>
</organism>
<keyword evidence="6 8" id="KW-1133">Transmembrane helix</keyword>
<keyword evidence="3" id="KW-0813">Transport</keyword>
<dbReference type="RefSeq" id="WP_226614387.1">
    <property type="nucleotide sequence ID" value="NZ_JAJAQI010000102.1"/>
</dbReference>
<feature type="transmembrane region" description="Helical" evidence="8">
    <location>
        <begin position="132"/>
        <end position="156"/>
    </location>
</feature>
<comment type="subcellular location">
    <subcellularLocation>
        <location evidence="1 8">Cell membrane</location>
        <topology evidence="1 8">Multi-pass membrane protein</topology>
    </subcellularLocation>
</comment>
<gene>
    <name evidence="9" type="ORF">LHA35_27520</name>
</gene>
<feature type="transmembrane region" description="Helical" evidence="8">
    <location>
        <begin position="33"/>
        <end position="60"/>
    </location>
</feature>
<comment type="caution">
    <text evidence="9">The sequence shown here is derived from an EMBL/GenBank/DDBJ whole genome shotgun (WGS) entry which is preliminary data.</text>
</comment>
<feature type="transmembrane region" description="Helical" evidence="8">
    <location>
        <begin position="100"/>
        <end position="120"/>
    </location>
</feature>
<evidence type="ECO:0000256" key="7">
    <source>
        <dbReference type="ARBA" id="ARBA00023136"/>
    </source>
</evidence>
<feature type="transmembrane region" description="Helical" evidence="8">
    <location>
        <begin position="201"/>
        <end position="220"/>
    </location>
</feature>
<comment type="similarity">
    <text evidence="2 8">Belongs to the 4-toluene sulfonate uptake permease (TSUP) (TC 2.A.102) family.</text>
</comment>
<keyword evidence="10" id="KW-1185">Reference proteome</keyword>
<feature type="transmembrane region" description="Helical" evidence="8">
    <location>
        <begin position="168"/>
        <end position="189"/>
    </location>
</feature>
<feature type="transmembrane region" description="Helical" evidence="8">
    <location>
        <begin position="226"/>
        <end position="244"/>
    </location>
</feature>
<dbReference type="Proteomes" id="UP001139311">
    <property type="component" value="Unassembled WGS sequence"/>
</dbReference>
<feature type="transmembrane region" description="Helical" evidence="8">
    <location>
        <begin position="72"/>
        <end position="94"/>
    </location>
</feature>
<evidence type="ECO:0000256" key="6">
    <source>
        <dbReference type="ARBA" id="ARBA00022989"/>
    </source>
</evidence>
<evidence type="ECO:0000256" key="8">
    <source>
        <dbReference type="RuleBase" id="RU363041"/>
    </source>
</evidence>
<dbReference type="AlphaFoldDB" id="A0A9X1IJT5"/>
<keyword evidence="5 8" id="KW-0812">Transmembrane</keyword>
<evidence type="ECO:0000256" key="4">
    <source>
        <dbReference type="ARBA" id="ARBA00022475"/>
    </source>
</evidence>
<dbReference type="EMBL" id="JAJAQI010000102">
    <property type="protein sequence ID" value="MCB4825464.1"/>
    <property type="molecule type" value="Genomic_DNA"/>
</dbReference>
<proteinExistence type="inferred from homology"/>
<sequence>MMDILPCAALLTGTFLFAGLVKGVIGLGLPTVAMGLLGLAMLPVEAAALLLVPSLVTNVWQLLAGPRFGDLLLRLWPMMVGVVAGTVAGSGVIAGTATGAATAFPGVALALYGLVGLAKFRLRVPPTAEPWAGPLVGTITGLVTGATGVFVIPAVPYLGSLGLERDDLVQALGLSFTVSTLALAGGLALHDALPLAASAASLLAVLPAFAGMALGGWLRARVRPETFRLCFFVGLLALGSELVWRGLAL</sequence>
<dbReference type="PANTHER" id="PTHR30269:SF32">
    <property type="entry name" value="MEMBRANE TRANSPORTER PROTEIN-RELATED"/>
    <property type="match status" value="1"/>
</dbReference>
<dbReference type="Pfam" id="PF01925">
    <property type="entry name" value="TauE"/>
    <property type="match status" value="1"/>
</dbReference>
<keyword evidence="7 8" id="KW-0472">Membrane</keyword>
<evidence type="ECO:0000256" key="1">
    <source>
        <dbReference type="ARBA" id="ARBA00004651"/>
    </source>
</evidence>
<dbReference type="InterPro" id="IPR002781">
    <property type="entry name" value="TM_pro_TauE-like"/>
</dbReference>
<evidence type="ECO:0000313" key="9">
    <source>
        <dbReference type="EMBL" id="MCB4825464.1"/>
    </source>
</evidence>
<accession>A0A9X1IJT5</accession>
<keyword evidence="4 8" id="KW-1003">Cell membrane</keyword>
<name>A0A9X1IJT5_9PROT</name>
<evidence type="ECO:0000256" key="2">
    <source>
        <dbReference type="ARBA" id="ARBA00009142"/>
    </source>
</evidence>
<reference evidence="9" key="1">
    <citation type="submission" date="2021-10" db="EMBL/GenBank/DDBJ databases">
        <title>Roseicella aerolatum sp. nov., isolated from aerosols of e-waste dismantling site.</title>
        <authorList>
            <person name="Qin T."/>
        </authorList>
    </citation>
    <scope>NUCLEOTIDE SEQUENCE</scope>
    <source>
        <strain evidence="9">GB24</strain>
    </source>
</reference>
<protein>
    <recommendedName>
        <fullName evidence="8">Probable membrane transporter protein</fullName>
    </recommendedName>
</protein>
<dbReference type="InterPro" id="IPR052017">
    <property type="entry name" value="TSUP"/>
</dbReference>
<dbReference type="GO" id="GO:0005886">
    <property type="term" value="C:plasma membrane"/>
    <property type="evidence" value="ECO:0007669"/>
    <property type="project" value="UniProtKB-SubCell"/>
</dbReference>
<evidence type="ECO:0000313" key="10">
    <source>
        <dbReference type="Proteomes" id="UP001139311"/>
    </source>
</evidence>